<reference evidence="7" key="1">
    <citation type="submission" date="2011-11" db="EMBL/GenBank/DDBJ databases">
        <title>Complete sequence of Desulfosporosinus orientis DSM 765.</title>
        <authorList>
            <person name="Lucas S."/>
            <person name="Han J."/>
            <person name="Lapidus A."/>
            <person name="Cheng J.-F."/>
            <person name="Goodwin L."/>
            <person name="Pitluck S."/>
            <person name="Peters L."/>
            <person name="Ovchinnikova G."/>
            <person name="Teshima H."/>
            <person name="Detter J.C."/>
            <person name="Han C."/>
            <person name="Tapia R."/>
            <person name="Land M."/>
            <person name="Hauser L."/>
            <person name="Kyrpides N."/>
            <person name="Ivanova N."/>
            <person name="Pagani I."/>
            <person name="Pester M."/>
            <person name="Spring S."/>
            <person name="Ollivier B."/>
            <person name="Rattei T."/>
            <person name="Klenk H.-P."/>
            <person name="Wagner M."/>
            <person name="Loy A."/>
            <person name="Woyke T."/>
        </authorList>
    </citation>
    <scope>NUCLEOTIDE SEQUENCE [LARGE SCALE GENOMIC DNA]</scope>
    <source>
        <strain evidence="7">ATCC 19365 / DSM 765 / NCIMB 8382 / VKM B-1628</strain>
    </source>
</reference>
<dbReference type="GO" id="GO:0005886">
    <property type="term" value="C:plasma membrane"/>
    <property type="evidence" value="ECO:0007669"/>
    <property type="project" value="UniProtKB-ARBA"/>
</dbReference>
<proteinExistence type="predicted"/>
<organism evidence="6 7">
    <name type="scientific">Desulfosporosinus orientis (strain ATCC 19365 / DSM 765 / NCIMB 8382 / VKM B-1628 / Singapore I)</name>
    <name type="common">Desulfotomaculum orientis</name>
    <dbReference type="NCBI Taxonomy" id="768706"/>
    <lineage>
        <taxon>Bacteria</taxon>
        <taxon>Bacillati</taxon>
        <taxon>Bacillota</taxon>
        <taxon>Clostridia</taxon>
        <taxon>Eubacteriales</taxon>
        <taxon>Desulfitobacteriaceae</taxon>
        <taxon>Desulfosporosinus</taxon>
    </lineage>
</organism>
<accession>G7W7L4</accession>
<evidence type="ECO:0000313" key="7">
    <source>
        <dbReference type="Proteomes" id="UP000006346"/>
    </source>
</evidence>
<feature type="transmembrane region" description="Helical" evidence="5">
    <location>
        <begin position="217"/>
        <end position="234"/>
    </location>
</feature>
<keyword evidence="3 5" id="KW-1133">Transmembrane helix</keyword>
<evidence type="ECO:0000256" key="2">
    <source>
        <dbReference type="ARBA" id="ARBA00022692"/>
    </source>
</evidence>
<feature type="transmembrane region" description="Helical" evidence="5">
    <location>
        <begin position="31"/>
        <end position="50"/>
    </location>
</feature>
<dbReference type="Proteomes" id="UP000006346">
    <property type="component" value="Chromosome"/>
</dbReference>
<evidence type="ECO:0000256" key="4">
    <source>
        <dbReference type="ARBA" id="ARBA00023136"/>
    </source>
</evidence>
<gene>
    <name evidence="6" type="ordered locus">Desor_0214</name>
</gene>
<dbReference type="KEGG" id="dor:Desor_0214"/>
<keyword evidence="2 5" id="KW-0812">Transmembrane</keyword>
<name>G7W7L4_DESOD</name>
<dbReference type="OrthoDB" id="1722138at2"/>
<feature type="transmembrane region" description="Helical" evidence="5">
    <location>
        <begin position="7"/>
        <end position="25"/>
    </location>
</feature>
<protein>
    <submittedName>
        <fullName evidence="6">ABC-type cobalt transport system, permease component CbiQ</fullName>
    </submittedName>
</protein>
<keyword evidence="4 5" id="KW-0472">Membrane</keyword>
<reference evidence="6 7" key="2">
    <citation type="journal article" date="2012" name="J. Bacteriol.">
        <title>Complete genome sequences of Desulfosporosinus orientis DSM765T, Desulfosporosinus youngiae DSM17734T, Desulfosporosinus meridiei DSM13257T, and Desulfosporosinus acidiphilus DSM22704T.</title>
        <authorList>
            <person name="Pester M."/>
            <person name="Brambilla E."/>
            <person name="Alazard D."/>
            <person name="Rattei T."/>
            <person name="Weinmaier T."/>
            <person name="Han J."/>
            <person name="Lucas S."/>
            <person name="Lapidus A."/>
            <person name="Cheng J.F."/>
            <person name="Goodwin L."/>
            <person name="Pitluck S."/>
            <person name="Peters L."/>
            <person name="Ovchinnikova G."/>
            <person name="Teshima H."/>
            <person name="Detter J.C."/>
            <person name="Han C.S."/>
            <person name="Tapia R."/>
            <person name="Land M.L."/>
            <person name="Hauser L."/>
            <person name="Kyrpides N.C."/>
            <person name="Ivanova N.N."/>
            <person name="Pagani I."/>
            <person name="Huntmann M."/>
            <person name="Wei C.L."/>
            <person name="Davenport K.W."/>
            <person name="Daligault H."/>
            <person name="Chain P.S."/>
            <person name="Chen A."/>
            <person name="Mavromatis K."/>
            <person name="Markowitz V."/>
            <person name="Szeto E."/>
            <person name="Mikhailova N."/>
            <person name="Pati A."/>
            <person name="Wagner M."/>
            <person name="Woyke T."/>
            <person name="Ollivier B."/>
            <person name="Klenk H.P."/>
            <person name="Spring S."/>
            <person name="Loy A."/>
        </authorList>
    </citation>
    <scope>NUCLEOTIDE SEQUENCE [LARGE SCALE GENOMIC DNA]</scope>
    <source>
        <strain evidence="7">ATCC 19365 / DSM 765 / NCIMB 8382 / VKM B-1628</strain>
    </source>
</reference>
<dbReference type="PATRIC" id="fig|768706.3.peg.175"/>
<feature type="transmembrane region" description="Helical" evidence="5">
    <location>
        <begin position="57"/>
        <end position="74"/>
    </location>
</feature>
<dbReference type="STRING" id="768706.Desor_0214"/>
<dbReference type="eggNOG" id="COG0619">
    <property type="taxonomic scope" value="Bacteria"/>
</dbReference>
<evidence type="ECO:0000256" key="3">
    <source>
        <dbReference type="ARBA" id="ARBA00022989"/>
    </source>
</evidence>
<dbReference type="RefSeq" id="WP_014182762.1">
    <property type="nucleotide sequence ID" value="NC_016584.1"/>
</dbReference>
<dbReference type="CDD" id="cd16914">
    <property type="entry name" value="EcfT"/>
    <property type="match status" value="1"/>
</dbReference>
<sequence length="236" mass="26694">MWQGEQKIHIGAQAILVMSGVLSFILLHSWLALLILTLLLLVLAAFLGLFGSLLKRLTPIVYLSVVIIVLHSLVNPHNLHYIYVFGLEGFNYGLTTSLRLLGIVTLTQIFMLSNPLSKIISSLCWIHPDLGTILGLVLSILPVIREQMEVTLNVQKARGMRIGKYPWQRIQTYLAVMIPIIIKSMIRAQTMAQLLHVRGYNSKRIHKRVNWNSFDKLVVVSGLGIFLICLWIQYGD</sequence>
<dbReference type="HOGENOM" id="CLU_1188888_0_0_9"/>
<dbReference type="AlphaFoldDB" id="G7W7L4"/>
<comment type="subcellular location">
    <subcellularLocation>
        <location evidence="1">Membrane</location>
        <topology evidence="1">Multi-pass membrane protein</topology>
    </subcellularLocation>
</comment>
<keyword evidence="7" id="KW-1185">Reference proteome</keyword>
<dbReference type="InterPro" id="IPR003339">
    <property type="entry name" value="ABC/ECF_trnsptr_transmembrane"/>
</dbReference>
<feature type="transmembrane region" description="Helical" evidence="5">
    <location>
        <begin position="124"/>
        <end position="144"/>
    </location>
</feature>
<dbReference type="Pfam" id="PF02361">
    <property type="entry name" value="CbiQ"/>
    <property type="match status" value="1"/>
</dbReference>
<evidence type="ECO:0000313" key="6">
    <source>
        <dbReference type="EMBL" id="AET65933.1"/>
    </source>
</evidence>
<dbReference type="EMBL" id="CP003108">
    <property type="protein sequence ID" value="AET65933.1"/>
    <property type="molecule type" value="Genomic_DNA"/>
</dbReference>
<evidence type="ECO:0000256" key="1">
    <source>
        <dbReference type="ARBA" id="ARBA00004141"/>
    </source>
</evidence>
<evidence type="ECO:0000256" key="5">
    <source>
        <dbReference type="SAM" id="Phobius"/>
    </source>
</evidence>